<evidence type="ECO:0000313" key="3">
    <source>
        <dbReference type="Proteomes" id="UP000215086"/>
    </source>
</evidence>
<name>A0A286RDD3_9BACT</name>
<keyword evidence="3" id="KW-1185">Reference proteome</keyword>
<protein>
    <submittedName>
        <fullName evidence="2">Uncharacterized protein</fullName>
    </submittedName>
</protein>
<proteinExistence type="predicted"/>
<dbReference type="EMBL" id="CP018477">
    <property type="protein sequence ID" value="ASV73947.1"/>
    <property type="molecule type" value="Genomic_DNA"/>
</dbReference>
<evidence type="ECO:0000256" key="1">
    <source>
        <dbReference type="SAM" id="MobiDB-lite"/>
    </source>
</evidence>
<evidence type="ECO:0000313" key="2">
    <source>
        <dbReference type="EMBL" id="ASV73947.1"/>
    </source>
</evidence>
<organism evidence="2 3">
    <name type="scientific">Thermogutta terrifontis</name>
    <dbReference type="NCBI Taxonomy" id="1331910"/>
    <lineage>
        <taxon>Bacteria</taxon>
        <taxon>Pseudomonadati</taxon>
        <taxon>Planctomycetota</taxon>
        <taxon>Planctomycetia</taxon>
        <taxon>Pirellulales</taxon>
        <taxon>Thermoguttaceae</taxon>
        <taxon>Thermogutta</taxon>
    </lineage>
</organism>
<gene>
    <name evidence="2" type="ORF">THTE_1345</name>
</gene>
<accession>A0A286RDD3</accession>
<dbReference type="Proteomes" id="UP000215086">
    <property type="component" value="Chromosome"/>
</dbReference>
<reference evidence="2 3" key="1">
    <citation type="journal article" name="Front. Microbiol.">
        <title>Sugar Metabolism of the First Thermophilic Planctomycete Thermogutta terrifontis: Comparative Genomic and Transcriptomic Approaches.</title>
        <authorList>
            <person name="Elcheninov A.G."/>
            <person name="Menzel P."/>
            <person name="Gudbergsdottir S.R."/>
            <person name="Slesarev A.I."/>
            <person name="Kadnikov V.V."/>
            <person name="Krogh A."/>
            <person name="Bonch-Osmolovskaya E.A."/>
            <person name="Peng X."/>
            <person name="Kublanov I.V."/>
        </authorList>
    </citation>
    <scope>NUCLEOTIDE SEQUENCE [LARGE SCALE GENOMIC DNA]</scope>
    <source>
        <strain evidence="2 3">R1</strain>
    </source>
</reference>
<dbReference type="AlphaFoldDB" id="A0A286RDD3"/>
<dbReference type="KEGG" id="ttf:THTE_1345"/>
<feature type="region of interest" description="Disordered" evidence="1">
    <location>
        <begin position="137"/>
        <end position="188"/>
    </location>
</feature>
<sequence>MRYGSVIPAWLLAAGFVTLLGCRMCCSPYDEAGPVLNEHGRPIASSRYRAGSILQTQPSVSPAVKAGISPSNRLGHTQKSYPKKVTGVGVQTATSERIPETMGKPLTREEMEPFIDLGIPPENIISIEDRPLSEVQSTLSAESEVASSIPRDRREPANPAPKPLVSSGSQPNHDGWIRLGSRTGTTLK</sequence>
<dbReference type="RefSeq" id="WP_095414408.1">
    <property type="nucleotide sequence ID" value="NZ_CP018477.1"/>
</dbReference>
<dbReference type="PROSITE" id="PS51257">
    <property type="entry name" value="PROKAR_LIPOPROTEIN"/>
    <property type="match status" value="1"/>
</dbReference>